<dbReference type="Proteomes" id="UP000324327">
    <property type="component" value="Unassembled WGS sequence"/>
</dbReference>
<evidence type="ECO:0008006" key="3">
    <source>
        <dbReference type="Google" id="ProtNLM"/>
    </source>
</evidence>
<sequence>MAEMVKRKKFLDGEVLDLSEQIALTSPTDTPLSTLILGRGAVVPAKDITVTWRERKLNEDKGTLKLEGAEAGEVITSTRGSLSNVCQIIEKVTQVSGTAQALNPLGIGNSFTAEVNDRLVETKRDMEWYFLNGTKTLEQDTTPRQMNGLLNLVNTENVIDATDTGLTEDLLLDALQKMWDHGAQGEYFTFVNATVKRLINKLAKSGDNIRFVKGDEGVGKAFGVTYNRFESDFGVLNMVLNRHVKADALLAVDLEQVQIAELRPTFYEDLPKGGDYEKGHIINESTIKLLNSYAGAKIINISK</sequence>
<proteinExistence type="predicted"/>
<evidence type="ECO:0000313" key="2">
    <source>
        <dbReference type="Proteomes" id="UP000324327"/>
    </source>
</evidence>
<gene>
    <name evidence="1" type="ORF">FYL31_04735</name>
</gene>
<organism evidence="1 2">
    <name type="scientific">Agathobacter rectalis</name>
    <dbReference type="NCBI Taxonomy" id="39491"/>
    <lineage>
        <taxon>Bacteria</taxon>
        <taxon>Bacillati</taxon>
        <taxon>Bacillota</taxon>
        <taxon>Clostridia</taxon>
        <taxon>Lachnospirales</taxon>
        <taxon>Lachnospiraceae</taxon>
        <taxon>Agathobacter</taxon>
    </lineage>
</organism>
<evidence type="ECO:0000313" key="1">
    <source>
        <dbReference type="EMBL" id="TYL60931.1"/>
    </source>
</evidence>
<dbReference type="Pfam" id="PF17236">
    <property type="entry name" value="SU10_MCP"/>
    <property type="match status" value="1"/>
</dbReference>
<protein>
    <recommendedName>
        <fullName evidence="3">Phage major capsid protein</fullName>
    </recommendedName>
</protein>
<dbReference type="AlphaFoldDB" id="A0A5S4VVX5"/>
<dbReference type="InterPro" id="IPR035198">
    <property type="entry name" value="SU10_MCP"/>
</dbReference>
<dbReference type="EMBL" id="VSTF01000003">
    <property type="protein sequence ID" value="TYL60931.1"/>
    <property type="molecule type" value="Genomic_DNA"/>
</dbReference>
<reference evidence="1 2" key="1">
    <citation type="submission" date="2019-08" db="EMBL/GenBank/DDBJ databases">
        <authorList>
            <person name="Duncan S."/>
            <person name="Walker A."/>
        </authorList>
    </citation>
    <scope>NUCLEOTIDE SEQUENCE [LARGE SCALE GENOMIC DNA]</scope>
    <source>
        <strain evidence="1 2">T3WBe13</strain>
    </source>
</reference>
<accession>A0A5S4VVX5</accession>
<dbReference type="RefSeq" id="WP_148872058.1">
    <property type="nucleotide sequence ID" value="NZ_VSTF01000003.1"/>
</dbReference>
<name>A0A5S4VVX5_9FIRM</name>
<reference evidence="1 2" key="2">
    <citation type="submission" date="2019-09" db="EMBL/GenBank/DDBJ databases">
        <title>Strain-level analysis of Eubacterium rectale using genomes from metagenomes.</title>
        <authorList>
            <person name="Karcher N."/>
            <person name="Segata N."/>
        </authorList>
    </citation>
    <scope>NUCLEOTIDE SEQUENCE [LARGE SCALE GENOMIC DNA]</scope>
    <source>
        <strain evidence="1 2">T3WBe13</strain>
    </source>
</reference>
<comment type="caution">
    <text evidence="1">The sequence shown here is derived from an EMBL/GenBank/DDBJ whole genome shotgun (WGS) entry which is preliminary data.</text>
</comment>